<proteinExistence type="predicted"/>
<accession>A0A834N0Z6</accession>
<dbReference type="EMBL" id="JACSDY010000022">
    <property type="protein sequence ID" value="KAF7392417.1"/>
    <property type="molecule type" value="Genomic_DNA"/>
</dbReference>
<reference evidence="2" key="1">
    <citation type="journal article" date="2020" name="G3 (Bethesda)">
        <title>High-Quality Assemblies for Three Invasive Social Wasps from the &lt;i&gt;Vespula&lt;/i&gt; Genus.</title>
        <authorList>
            <person name="Harrop T.W.R."/>
            <person name="Guhlin J."/>
            <person name="McLaughlin G.M."/>
            <person name="Permina E."/>
            <person name="Stockwell P."/>
            <person name="Gilligan J."/>
            <person name="Le Lec M.F."/>
            <person name="Gruber M.A.M."/>
            <person name="Quinn O."/>
            <person name="Lovegrove M."/>
            <person name="Duncan E.J."/>
            <person name="Remnant E.J."/>
            <person name="Van Eeckhoven J."/>
            <person name="Graham B."/>
            <person name="Knapp R.A."/>
            <person name="Langford K.W."/>
            <person name="Kronenberg Z."/>
            <person name="Press M.O."/>
            <person name="Eacker S.M."/>
            <person name="Wilson-Rankin E.E."/>
            <person name="Purcell J."/>
            <person name="Lester P.J."/>
            <person name="Dearden P.K."/>
        </authorList>
    </citation>
    <scope>NUCLEOTIDE SEQUENCE</scope>
    <source>
        <strain evidence="2">Volc-1</strain>
    </source>
</reference>
<dbReference type="AlphaFoldDB" id="A0A834N0Z6"/>
<keyword evidence="3" id="KW-1185">Reference proteome</keyword>
<evidence type="ECO:0000313" key="3">
    <source>
        <dbReference type="Proteomes" id="UP000600918"/>
    </source>
</evidence>
<feature type="region of interest" description="Disordered" evidence="1">
    <location>
        <begin position="25"/>
        <end position="67"/>
    </location>
</feature>
<organism evidence="2 3">
    <name type="scientific">Vespula pensylvanica</name>
    <name type="common">Western yellow jacket</name>
    <name type="synonym">Wasp</name>
    <dbReference type="NCBI Taxonomy" id="30213"/>
    <lineage>
        <taxon>Eukaryota</taxon>
        <taxon>Metazoa</taxon>
        <taxon>Ecdysozoa</taxon>
        <taxon>Arthropoda</taxon>
        <taxon>Hexapoda</taxon>
        <taxon>Insecta</taxon>
        <taxon>Pterygota</taxon>
        <taxon>Neoptera</taxon>
        <taxon>Endopterygota</taxon>
        <taxon>Hymenoptera</taxon>
        <taxon>Apocrita</taxon>
        <taxon>Aculeata</taxon>
        <taxon>Vespoidea</taxon>
        <taxon>Vespidae</taxon>
        <taxon>Vespinae</taxon>
        <taxon>Vespula</taxon>
    </lineage>
</organism>
<feature type="compositionally biased region" description="Acidic residues" evidence="1">
    <location>
        <begin position="29"/>
        <end position="67"/>
    </location>
</feature>
<protein>
    <submittedName>
        <fullName evidence="2">Uncharacterized protein</fullName>
    </submittedName>
</protein>
<evidence type="ECO:0000313" key="2">
    <source>
        <dbReference type="EMBL" id="KAF7392417.1"/>
    </source>
</evidence>
<comment type="caution">
    <text evidence="2">The sequence shown here is derived from an EMBL/GenBank/DDBJ whole genome shotgun (WGS) entry which is preliminary data.</text>
</comment>
<name>A0A834N0Z6_VESPE</name>
<sequence>MPCSPGQPSPHAVRLLLKILYIGPGSNVVEEEEEEGNEEEKEEGEEEEGEEGEEEEEEEEAEDEGENYELVYDSIDANNIENRNDYESGKFNHWFNNEFRKKQSGTKSGLTFLKIFSRARTKKIFH</sequence>
<gene>
    <name evidence="2" type="ORF">H0235_017416</name>
</gene>
<dbReference type="Proteomes" id="UP000600918">
    <property type="component" value="Unassembled WGS sequence"/>
</dbReference>
<evidence type="ECO:0000256" key="1">
    <source>
        <dbReference type="SAM" id="MobiDB-lite"/>
    </source>
</evidence>